<evidence type="ECO:0000313" key="4">
    <source>
        <dbReference type="Proteomes" id="UP000663870"/>
    </source>
</evidence>
<accession>A0A815DM38</accession>
<evidence type="ECO:0000313" key="2">
    <source>
        <dbReference type="EMBL" id="CAF1572941.1"/>
    </source>
</evidence>
<gene>
    <name evidence="2" type="ORF">JXQ802_LOCUS45391</name>
    <name evidence="1" type="ORF">PYM288_LOCUS29824</name>
</gene>
<proteinExistence type="predicted"/>
<dbReference type="Proteomes" id="UP000663870">
    <property type="component" value="Unassembled WGS sequence"/>
</dbReference>
<protein>
    <submittedName>
        <fullName evidence="1">Uncharacterized protein</fullName>
    </submittedName>
</protein>
<dbReference type="Proteomes" id="UP000663854">
    <property type="component" value="Unassembled WGS sequence"/>
</dbReference>
<organism evidence="1 3">
    <name type="scientific">Rotaria sordida</name>
    <dbReference type="NCBI Taxonomy" id="392033"/>
    <lineage>
        <taxon>Eukaryota</taxon>
        <taxon>Metazoa</taxon>
        <taxon>Spiralia</taxon>
        <taxon>Gnathifera</taxon>
        <taxon>Rotifera</taxon>
        <taxon>Eurotatoria</taxon>
        <taxon>Bdelloidea</taxon>
        <taxon>Philodinida</taxon>
        <taxon>Philodinidae</taxon>
        <taxon>Rotaria</taxon>
    </lineage>
</organism>
<evidence type="ECO:0000313" key="3">
    <source>
        <dbReference type="Proteomes" id="UP000663854"/>
    </source>
</evidence>
<dbReference type="InterPro" id="IPR029071">
    <property type="entry name" value="Ubiquitin-like_domsf"/>
</dbReference>
<dbReference type="EMBL" id="CAJNOH010002550">
    <property type="protein sequence ID" value="CAF1299235.1"/>
    <property type="molecule type" value="Genomic_DNA"/>
</dbReference>
<reference evidence="1" key="1">
    <citation type="submission" date="2021-02" db="EMBL/GenBank/DDBJ databases">
        <authorList>
            <person name="Nowell W R."/>
        </authorList>
    </citation>
    <scope>NUCLEOTIDE SEQUENCE</scope>
</reference>
<name>A0A815DM38_9BILA</name>
<comment type="caution">
    <text evidence="1">The sequence shown here is derived from an EMBL/GenBank/DDBJ whole genome shotgun (WGS) entry which is preliminary data.</text>
</comment>
<dbReference type="SUPFAM" id="SSF54236">
    <property type="entry name" value="Ubiquitin-like"/>
    <property type="match status" value="1"/>
</dbReference>
<sequence>MLFNEKKYDHDLFVVVNKNEIFIDFTKSNYRSSSDPSLLEYYIIEKQYLIQIQIHFRSNISEYFTTSKCKISTIIHHFIDEKQLESLSSDRILCFFDEFGKCIDDGIINDLCKTHHKTVSIFVTEEISNVNILYELALHYNEDQNQMMSLFYSTTKWQQINLWLKTLLHLIDPSVDDYMFLIREKKTILDNDQSILSTFDQTESMIIDIINRNIVTKVQFTFETNNYSIYALKSTKISSLLNNENIFKYLNLTDLSFDDCLLVVKGNNEHILTKEDLQKSIDTYSITENEPIHFQIMTLVQITKYDDEEQIKVPLLNRNITIEELLHSTEKSMDVYKYLATNDTKRILDSNEKLSNLNKTKFILVKENETCLVLIKKSNDSQPIRVTEEENEKHQRFVVSATIADVNKENQQDILHQYLLYSNDIVPSTDIQLITFQSESLIQFIAIDQNLPITVTIKNTEANKSIQFNCRLSMTIKRLCEIACQLFCLKREYYCLIMNETTLDDDDDVCLEDIDENMTEVQFKIISKASIHCSIMYDNQTVILPCHKDTIIMIIVKETMEKLHISEDNINMYELIALDDDQTQIDFDLSVDDILGSFSTGSTTISFELKKKNI</sequence>
<keyword evidence="4" id="KW-1185">Reference proteome</keyword>
<dbReference type="AlphaFoldDB" id="A0A815DM38"/>
<evidence type="ECO:0000313" key="1">
    <source>
        <dbReference type="EMBL" id="CAF1299235.1"/>
    </source>
</evidence>
<dbReference type="EMBL" id="CAJNOL010003750">
    <property type="protein sequence ID" value="CAF1572941.1"/>
    <property type="molecule type" value="Genomic_DNA"/>
</dbReference>